<organism evidence="3 4">
    <name type="scientific">Methylorubrum rhodesianum</name>
    <dbReference type="NCBI Taxonomy" id="29427"/>
    <lineage>
        <taxon>Bacteria</taxon>
        <taxon>Pseudomonadati</taxon>
        <taxon>Pseudomonadota</taxon>
        <taxon>Alphaproteobacteria</taxon>
        <taxon>Hyphomicrobiales</taxon>
        <taxon>Methylobacteriaceae</taxon>
        <taxon>Methylorubrum</taxon>
    </lineage>
</organism>
<reference evidence="3 4" key="1">
    <citation type="journal article" date="2023" name="PLoS ONE">
        <title>Complete genome assembly of Hawai'i environmental nontuberculous mycobacteria reveals unexpected co-isolation with methylobacteria.</title>
        <authorList>
            <person name="Hendrix J."/>
            <person name="Epperson L.E."/>
            <person name="Tong E.I."/>
            <person name="Chan Y.L."/>
            <person name="Hasan N.A."/>
            <person name="Dawrs S.N."/>
            <person name="Norton G.J."/>
            <person name="Virdi R."/>
            <person name="Crooks J.L."/>
            <person name="Chan E.D."/>
            <person name="Honda J.R."/>
            <person name="Strong M."/>
        </authorList>
    </citation>
    <scope>NUCLEOTIDE SEQUENCE [LARGE SCALE GENOMIC DNA]</scope>
    <source>
        <strain evidence="3 4">NJH_HI01</strain>
    </source>
</reference>
<dbReference type="SMART" id="SM00901">
    <property type="entry name" value="FRG"/>
    <property type="match status" value="1"/>
</dbReference>
<dbReference type="InterPro" id="IPR014966">
    <property type="entry name" value="FRG-dom"/>
</dbReference>
<feature type="domain" description="FRG" evidence="2">
    <location>
        <begin position="36"/>
        <end position="139"/>
    </location>
</feature>
<evidence type="ECO:0000313" key="4">
    <source>
        <dbReference type="Proteomes" id="UP001404845"/>
    </source>
</evidence>
<dbReference type="Pfam" id="PF08867">
    <property type="entry name" value="FRG"/>
    <property type="match status" value="1"/>
</dbReference>
<protein>
    <submittedName>
        <fullName evidence="3">FRG domain-containing protein</fullName>
    </submittedName>
</protein>
<dbReference type="EMBL" id="JAQYXL010000001">
    <property type="protein sequence ID" value="MEN3227857.1"/>
    <property type="molecule type" value="Genomic_DNA"/>
</dbReference>
<feature type="region of interest" description="Disordered" evidence="1">
    <location>
        <begin position="243"/>
        <end position="287"/>
    </location>
</feature>
<comment type="caution">
    <text evidence="3">The sequence shown here is derived from an EMBL/GenBank/DDBJ whole genome shotgun (WGS) entry which is preliminary data.</text>
</comment>
<evidence type="ECO:0000256" key="1">
    <source>
        <dbReference type="SAM" id="MobiDB-lite"/>
    </source>
</evidence>
<name>A0ABU9Z908_9HYPH</name>
<keyword evidence="4" id="KW-1185">Reference proteome</keyword>
<sequence>MAQETRTHAQRSSSELYPRIMIRSWNDFLQKIEEFLDGNWIFRGVVNVKYELLPSIGRGWDDGTRLMDEEARLLRCFKREARPYLNYLPADEWEWLAIAQHHGAPTRLIDWSESPMVSTYFAVWGSDPRQSMSFDGGLYIVPKPMGADDTARAASPFDTKDVQFFYPAHVTRRITAQRGLFTVHPNPLKAYDAPSKRQIVIPGRLKSEFRIKLDSLGFNHATMFPDIDGLARLLAWRVMPTTAAAPDPPRQPTAEAGAAAGPDTVAKPRFRPDDPQKGQWGGKPERNGWRLGAQVEAVEPGWFKTVLEVSSADGSKTLTEPVEFFLHDSFPKAKRTVRPQSNGKAKLELHSYGAFTVGVRLRDGTELELDLSKLDDAPKLFRSR</sequence>
<dbReference type="InterPro" id="IPR046888">
    <property type="entry name" value="pYEATS"/>
</dbReference>
<evidence type="ECO:0000259" key="2">
    <source>
        <dbReference type="SMART" id="SM00901"/>
    </source>
</evidence>
<dbReference type="RefSeq" id="WP_246417466.1">
    <property type="nucleotide sequence ID" value="NZ_JACHOS010000006.1"/>
</dbReference>
<gene>
    <name evidence="3" type="ORF">PUR21_09500</name>
</gene>
<evidence type="ECO:0000313" key="3">
    <source>
        <dbReference type="EMBL" id="MEN3227857.1"/>
    </source>
</evidence>
<dbReference type="Pfam" id="PF20305">
    <property type="entry name" value="pYEATS"/>
    <property type="match status" value="1"/>
</dbReference>
<accession>A0ABU9Z908</accession>
<proteinExistence type="predicted"/>
<dbReference type="Proteomes" id="UP001404845">
    <property type="component" value="Unassembled WGS sequence"/>
</dbReference>